<dbReference type="InterPro" id="IPR031680">
    <property type="entry name" value="Hepar_II_III_N"/>
</dbReference>
<gene>
    <name evidence="7" type="ORF">GCM10011394_23300</name>
</gene>
<dbReference type="EMBL" id="BMME01000001">
    <property type="protein sequence ID" value="GGK13391.1"/>
    <property type="molecule type" value="Genomic_DNA"/>
</dbReference>
<comment type="subcellular location">
    <subcellularLocation>
        <location evidence="1">Periplasm</location>
    </subcellularLocation>
</comment>
<evidence type="ECO:0000256" key="4">
    <source>
        <dbReference type="ARBA" id="ARBA00023239"/>
    </source>
</evidence>
<evidence type="ECO:0000259" key="6">
    <source>
        <dbReference type="Pfam" id="PF16889"/>
    </source>
</evidence>
<keyword evidence="4" id="KW-0456">Lyase</keyword>
<dbReference type="Gene3D" id="1.50.10.100">
    <property type="entry name" value="Chondroitin AC/alginate lyase"/>
    <property type="match status" value="1"/>
</dbReference>
<organism evidence="7 8">
    <name type="scientific">Luteimonas terricola</name>
    <dbReference type="NCBI Taxonomy" id="645597"/>
    <lineage>
        <taxon>Bacteria</taxon>
        <taxon>Pseudomonadati</taxon>
        <taxon>Pseudomonadota</taxon>
        <taxon>Gammaproteobacteria</taxon>
        <taxon>Lysobacterales</taxon>
        <taxon>Lysobacteraceae</taxon>
        <taxon>Luteimonas</taxon>
    </lineage>
</organism>
<sequence length="864" mass="97013">MQKPDVSVEGFQWPDAFRERVEAFRRSNAALRAGRDLVDGGIYRFRAFEPVVIDLFADWTANPLGNRSWQWHSASFNFMSWLIAVHAVTGDQRALDHAARAIETWHRQFVVADSDYEFAWHDHATSNRIMAVLSLLCHLDEHPGKFDLNVLIPEFLAAHGDRLCLEEMYSKHTNHGIDQSRALLLLATCAPWLEGASRWSQVALARLEDELGHAFAADGGHVENSPGYHQFVSKLFADVLQTFGDTLDAPFRDRLRGKLVEAARFMAWIVRPDGRLPLIGDTECKPAVNVYQPLEGTGEYSHVQWVCSRGRSGTRPEGWSRLFPDAGYFVARNDWESAEAPGEALHLVFRCGQLSEYHRHDDDLSLTLWWGNDWLLDGGGYSYVERHPVRRYLRSKWGHNVVVVDDGNYAWTRPGAAAPGSLVQVDDEATRPVVKGETESYPGLHAVREVAVEDKGMRFEVTDRLSARDGEGSVRKFVSLWHVPADKTISIEGQSVRLSDAEFMREIVIRNLGEPFDRIDILEAFPNGDTPVWSRELNRFERCKLIVFERLCEHFESRLEFHLKDVRPEHHDVGTVNARPRGLLRSYGLAPAGWWPQQGEHHGRKISSRLTQIGKDGVSGDAFVEGLLAMAVVRQGRHGPTLHLSSSGNPDAALVEPRLRAAMGMLWAGEVYLPASVQRVIRGWPAEDRFLFIDAVHLLHAGAKPGAEMFNTVINSSQGQYQDVFWRGDKNAVRVLVLREPVDAALNAMAQARPSAGWRHAADAEAALARQVQRLKRFSVWAVRQKFALEFRIEDFSQAPGPVLDRIGSLCGAMPDMHALTALPPIEPLSAAQTDSELGSIHGIPVREMLAERLSDVRKRLGYA</sequence>
<name>A0ABQ2EIC0_9GAMM</name>
<dbReference type="PANTHER" id="PTHR39210">
    <property type="entry name" value="HEPARIN-SULFATE LYASE"/>
    <property type="match status" value="1"/>
</dbReference>
<dbReference type="Proteomes" id="UP000599009">
    <property type="component" value="Unassembled WGS sequence"/>
</dbReference>
<feature type="domain" description="Heparinase II/III-like C-terminal" evidence="5">
    <location>
        <begin position="320"/>
        <end position="514"/>
    </location>
</feature>
<accession>A0ABQ2EIC0</accession>
<comment type="caution">
    <text evidence="7">The sequence shown here is derived from an EMBL/GenBank/DDBJ whole genome shotgun (WGS) entry which is preliminary data.</text>
</comment>
<evidence type="ECO:0000259" key="5">
    <source>
        <dbReference type="Pfam" id="PF07940"/>
    </source>
</evidence>
<evidence type="ECO:0000313" key="7">
    <source>
        <dbReference type="EMBL" id="GGK13391.1"/>
    </source>
</evidence>
<dbReference type="Pfam" id="PF16889">
    <property type="entry name" value="Hepar_II_III_N"/>
    <property type="match status" value="1"/>
</dbReference>
<evidence type="ECO:0000256" key="1">
    <source>
        <dbReference type="ARBA" id="ARBA00004418"/>
    </source>
</evidence>
<keyword evidence="2" id="KW-0732">Signal</keyword>
<dbReference type="PANTHER" id="PTHR39210:SF1">
    <property type="entry name" value="HEPARIN-SULFATE LYASE"/>
    <property type="match status" value="1"/>
</dbReference>
<dbReference type="Pfam" id="PF07940">
    <property type="entry name" value="Hepar_II_III_C"/>
    <property type="match status" value="1"/>
</dbReference>
<dbReference type="Gene3D" id="2.70.98.70">
    <property type="match status" value="1"/>
</dbReference>
<protein>
    <recommendedName>
        <fullName evidence="9">Heparin-sulfate lyase N-terminal domain-containing protein</fullName>
    </recommendedName>
</protein>
<proteinExistence type="predicted"/>
<dbReference type="RefSeq" id="WP_132986700.1">
    <property type="nucleotide sequence ID" value="NZ_BMME01000001.1"/>
</dbReference>
<dbReference type="SUPFAM" id="SSF48230">
    <property type="entry name" value="Chondroitin AC/alginate lyase"/>
    <property type="match status" value="1"/>
</dbReference>
<evidence type="ECO:0000256" key="3">
    <source>
        <dbReference type="ARBA" id="ARBA00022764"/>
    </source>
</evidence>
<keyword evidence="3" id="KW-0574">Periplasm</keyword>
<dbReference type="InterPro" id="IPR012480">
    <property type="entry name" value="Hepar_II_III_C"/>
</dbReference>
<evidence type="ECO:0008006" key="9">
    <source>
        <dbReference type="Google" id="ProtNLM"/>
    </source>
</evidence>
<dbReference type="InterPro" id="IPR008929">
    <property type="entry name" value="Chondroitin_lyas"/>
</dbReference>
<reference evidence="8" key="1">
    <citation type="journal article" date="2019" name="Int. J. Syst. Evol. Microbiol.">
        <title>The Global Catalogue of Microorganisms (GCM) 10K type strain sequencing project: providing services to taxonomists for standard genome sequencing and annotation.</title>
        <authorList>
            <consortium name="The Broad Institute Genomics Platform"/>
            <consortium name="The Broad Institute Genome Sequencing Center for Infectious Disease"/>
            <person name="Wu L."/>
            <person name="Ma J."/>
        </authorList>
    </citation>
    <scope>NUCLEOTIDE SEQUENCE [LARGE SCALE GENOMIC DNA]</scope>
    <source>
        <strain evidence="8">CGMCC 1.8985</strain>
    </source>
</reference>
<feature type="domain" description="Heparin-sulfate lyase N-terminal" evidence="6">
    <location>
        <begin position="37"/>
        <end position="286"/>
    </location>
</feature>
<evidence type="ECO:0000256" key="2">
    <source>
        <dbReference type="ARBA" id="ARBA00022729"/>
    </source>
</evidence>
<keyword evidence="8" id="KW-1185">Reference proteome</keyword>
<evidence type="ECO:0000313" key="8">
    <source>
        <dbReference type="Proteomes" id="UP000599009"/>
    </source>
</evidence>